<organism evidence="1 2">
    <name type="scientific">Roridomyces roridus</name>
    <dbReference type="NCBI Taxonomy" id="1738132"/>
    <lineage>
        <taxon>Eukaryota</taxon>
        <taxon>Fungi</taxon>
        <taxon>Dikarya</taxon>
        <taxon>Basidiomycota</taxon>
        <taxon>Agaricomycotina</taxon>
        <taxon>Agaricomycetes</taxon>
        <taxon>Agaricomycetidae</taxon>
        <taxon>Agaricales</taxon>
        <taxon>Marasmiineae</taxon>
        <taxon>Mycenaceae</taxon>
        <taxon>Roridomyces</taxon>
    </lineage>
</organism>
<sequence>MMDELQELRERIRAAGHKSPASHRKVSEYISSHILEHPNEIFKNKVPPLDVVIFAIERVLSAPIEVLRIPDLLDFVTTLEFYRGLALKKADDALEKNARGGERTLTREDKDRLRDHQSAHTGLREIYIEVVFKFCQLDIYYRWTQNPPSPSLATQRLCEYFPMLNDYYSATHTSPRLFHSDLSDLEREDLRQRGLKCCRFVRDSVAWAEAHSKPGEPLARVFQTAEFRTKFPCEIDVFPLRGALSFYMNVVQETITRMQGMFSTMDNVDESDR</sequence>
<dbReference type="EMBL" id="JARKIF010000001">
    <property type="protein sequence ID" value="KAJ7651175.1"/>
    <property type="molecule type" value="Genomic_DNA"/>
</dbReference>
<name>A0AAD7CKM0_9AGAR</name>
<evidence type="ECO:0000313" key="2">
    <source>
        <dbReference type="Proteomes" id="UP001221142"/>
    </source>
</evidence>
<evidence type="ECO:0000313" key="1">
    <source>
        <dbReference type="EMBL" id="KAJ7651175.1"/>
    </source>
</evidence>
<dbReference type="Proteomes" id="UP001221142">
    <property type="component" value="Unassembled WGS sequence"/>
</dbReference>
<reference evidence="1" key="1">
    <citation type="submission" date="2023-03" db="EMBL/GenBank/DDBJ databases">
        <title>Massive genome expansion in bonnet fungi (Mycena s.s.) driven by repeated elements and novel gene families across ecological guilds.</title>
        <authorList>
            <consortium name="Lawrence Berkeley National Laboratory"/>
            <person name="Harder C.B."/>
            <person name="Miyauchi S."/>
            <person name="Viragh M."/>
            <person name="Kuo A."/>
            <person name="Thoen E."/>
            <person name="Andreopoulos B."/>
            <person name="Lu D."/>
            <person name="Skrede I."/>
            <person name="Drula E."/>
            <person name="Henrissat B."/>
            <person name="Morin E."/>
            <person name="Kohler A."/>
            <person name="Barry K."/>
            <person name="LaButti K."/>
            <person name="Morin E."/>
            <person name="Salamov A."/>
            <person name="Lipzen A."/>
            <person name="Mereny Z."/>
            <person name="Hegedus B."/>
            <person name="Baldrian P."/>
            <person name="Stursova M."/>
            <person name="Weitz H."/>
            <person name="Taylor A."/>
            <person name="Grigoriev I.V."/>
            <person name="Nagy L.G."/>
            <person name="Martin F."/>
            <person name="Kauserud H."/>
        </authorList>
    </citation>
    <scope>NUCLEOTIDE SEQUENCE</scope>
    <source>
        <strain evidence="1">9284</strain>
    </source>
</reference>
<dbReference type="AlphaFoldDB" id="A0AAD7CKM0"/>
<protein>
    <submittedName>
        <fullName evidence="1">Uncharacterized protein</fullName>
    </submittedName>
</protein>
<keyword evidence="2" id="KW-1185">Reference proteome</keyword>
<accession>A0AAD7CKM0</accession>
<gene>
    <name evidence="1" type="ORF">FB45DRAFT_889844</name>
</gene>
<comment type="caution">
    <text evidence="1">The sequence shown here is derived from an EMBL/GenBank/DDBJ whole genome shotgun (WGS) entry which is preliminary data.</text>
</comment>
<proteinExistence type="predicted"/>